<feature type="signal peptide" evidence="3">
    <location>
        <begin position="1"/>
        <end position="21"/>
    </location>
</feature>
<dbReference type="Gene3D" id="3.40.50.1820">
    <property type="entry name" value="alpha/beta hydrolase"/>
    <property type="match status" value="1"/>
</dbReference>
<dbReference type="RefSeq" id="WP_380801672.1">
    <property type="nucleotide sequence ID" value="NZ_JBHUIV010000014.1"/>
</dbReference>
<dbReference type="InterPro" id="IPR029058">
    <property type="entry name" value="AB_hydrolase_fold"/>
</dbReference>
<dbReference type="EMBL" id="JBHUIV010000014">
    <property type="protein sequence ID" value="MFD2201741.1"/>
    <property type="molecule type" value="Genomic_DNA"/>
</dbReference>
<dbReference type="InterPro" id="IPR019826">
    <property type="entry name" value="Carboxylesterase_B_AS"/>
</dbReference>
<keyword evidence="3" id="KW-0732">Signal</keyword>
<evidence type="ECO:0000256" key="3">
    <source>
        <dbReference type="RuleBase" id="RU361235"/>
    </source>
</evidence>
<dbReference type="PROSITE" id="PS51257">
    <property type="entry name" value="PROKAR_LIPOPROTEIN"/>
    <property type="match status" value="1"/>
</dbReference>
<dbReference type="SUPFAM" id="SSF53474">
    <property type="entry name" value="alpha/beta-Hydrolases"/>
    <property type="match status" value="1"/>
</dbReference>
<dbReference type="EC" id="3.1.1.-" evidence="3"/>
<name>A0ABW5B973_9BACT</name>
<dbReference type="Pfam" id="PF00135">
    <property type="entry name" value="COesterase"/>
    <property type="match status" value="1"/>
</dbReference>
<dbReference type="Proteomes" id="UP001597414">
    <property type="component" value="Unassembled WGS sequence"/>
</dbReference>
<dbReference type="InterPro" id="IPR019819">
    <property type="entry name" value="Carboxylesterase_B_CS"/>
</dbReference>
<accession>A0ABW5B973</accession>
<gene>
    <name evidence="5" type="ORF">ACFSKV_09195</name>
</gene>
<evidence type="ECO:0000256" key="1">
    <source>
        <dbReference type="ARBA" id="ARBA00005964"/>
    </source>
</evidence>
<organism evidence="5 6">
    <name type="scientific">Shivajiella indica</name>
    <dbReference type="NCBI Taxonomy" id="872115"/>
    <lineage>
        <taxon>Bacteria</taxon>
        <taxon>Pseudomonadati</taxon>
        <taxon>Bacteroidota</taxon>
        <taxon>Cytophagia</taxon>
        <taxon>Cytophagales</taxon>
        <taxon>Cyclobacteriaceae</taxon>
        <taxon>Shivajiella</taxon>
    </lineage>
</organism>
<sequence>MSNKPILYFILFMISLGCTMAQGNNSFPVQTTIKNGVIEGNYDTKTGIQKYFGIPFAKPPIGELRWKAPQPIDSWSGVKETKEFGPRPVQKLIWGDMNSRSNGVSEDCLYLNVWTPATRNTKGLPVLVYFFGGGFVAGDGSEPRYDGENMAKEGIVVVTINYRLGVFGFLAHPELSAEAPYKASGNYGLLDQALGLQWVQDNIAAFGGDPKKVTIAGESAGSISVSYQMASPLSKNLISAAIGESGAGITALAPVPLSEGEKAGVEFFQKFGVNSIAEARKLPTRDLYEMYNESGRFGFPVVLDGYLLPKSLTEIFNAREQAQVPLLLGWNTQENPAAAFMQGLPSTKDNFIKKVQETYPKDYAEVLKLYPHETEEQVAYSAMDLAGDRFISYSTWKWFDLHRKNSEQPVYRYLYAKLRPPMVDQTLEAGLAGGTSKRADNAPPRPKDLGAPHAAEIEYAMGNLDRIKEFAWTAHDYQTSATMFNYFANFIKTHNPNGEGLPEWPKAIANDENPPVMVIDTESKTVKSKNDARYKFHDKFYGNSK</sequence>
<evidence type="ECO:0000313" key="6">
    <source>
        <dbReference type="Proteomes" id="UP001597414"/>
    </source>
</evidence>
<dbReference type="InterPro" id="IPR002018">
    <property type="entry name" value="CarbesteraseB"/>
</dbReference>
<comment type="caution">
    <text evidence="5">The sequence shown here is derived from an EMBL/GenBank/DDBJ whole genome shotgun (WGS) entry which is preliminary data.</text>
</comment>
<dbReference type="PROSITE" id="PS00941">
    <property type="entry name" value="CARBOXYLESTERASE_B_2"/>
    <property type="match status" value="1"/>
</dbReference>
<reference evidence="6" key="1">
    <citation type="journal article" date="2019" name="Int. J. Syst. Evol. Microbiol.">
        <title>The Global Catalogue of Microorganisms (GCM) 10K type strain sequencing project: providing services to taxonomists for standard genome sequencing and annotation.</title>
        <authorList>
            <consortium name="The Broad Institute Genomics Platform"/>
            <consortium name="The Broad Institute Genome Sequencing Center for Infectious Disease"/>
            <person name="Wu L."/>
            <person name="Ma J."/>
        </authorList>
    </citation>
    <scope>NUCLEOTIDE SEQUENCE [LARGE SCALE GENOMIC DNA]</scope>
    <source>
        <strain evidence="6">KCTC 19812</strain>
    </source>
</reference>
<evidence type="ECO:0000313" key="5">
    <source>
        <dbReference type="EMBL" id="MFD2201741.1"/>
    </source>
</evidence>
<dbReference type="PANTHER" id="PTHR43918">
    <property type="entry name" value="ACETYLCHOLINESTERASE"/>
    <property type="match status" value="1"/>
</dbReference>
<evidence type="ECO:0000259" key="4">
    <source>
        <dbReference type="Pfam" id="PF00135"/>
    </source>
</evidence>
<keyword evidence="6" id="KW-1185">Reference proteome</keyword>
<dbReference type="PANTHER" id="PTHR43918:SF4">
    <property type="entry name" value="CARBOXYLIC ESTER HYDROLASE"/>
    <property type="match status" value="1"/>
</dbReference>
<dbReference type="InterPro" id="IPR050654">
    <property type="entry name" value="AChE-related_enzymes"/>
</dbReference>
<comment type="similarity">
    <text evidence="1 3">Belongs to the type-B carboxylesterase/lipase family.</text>
</comment>
<dbReference type="PROSITE" id="PS00122">
    <property type="entry name" value="CARBOXYLESTERASE_B_1"/>
    <property type="match status" value="1"/>
</dbReference>
<proteinExistence type="inferred from homology"/>
<protein>
    <recommendedName>
        <fullName evidence="3">Carboxylic ester hydrolase</fullName>
        <ecNumber evidence="3">3.1.1.-</ecNumber>
    </recommendedName>
</protein>
<keyword evidence="2 3" id="KW-0378">Hydrolase</keyword>
<feature type="chain" id="PRO_5045012204" description="Carboxylic ester hydrolase" evidence="3">
    <location>
        <begin position="22"/>
        <end position="545"/>
    </location>
</feature>
<feature type="domain" description="Carboxylesterase type B" evidence="4">
    <location>
        <begin position="31"/>
        <end position="534"/>
    </location>
</feature>
<evidence type="ECO:0000256" key="2">
    <source>
        <dbReference type="ARBA" id="ARBA00022801"/>
    </source>
</evidence>